<evidence type="ECO:0000313" key="1">
    <source>
        <dbReference type="EMBL" id="ARW10877.1"/>
    </source>
</evidence>
<sequence>MTPDCGVAPQLALGAGDALIVEGFGNGAWPNAGGEVTEDATDDLRLVGVDLAVSPDLFAFCVELPDHAIAVAQPTAGFAVLDPAAQTPMGLGREIFEEQGVHRALEADMQFADLALGQGNDRHPSEFQVLEQGGDVCLVARDAIQRLGQYDIEPSGLGILQ</sequence>
<protein>
    <submittedName>
        <fullName evidence="1">Uncharacterized protein</fullName>
    </submittedName>
</protein>
<reference evidence="1 2" key="1">
    <citation type="submission" date="2017-05" db="EMBL/GenBank/DDBJ databases">
        <title>Genome sequence of Acetobacter pasteurianus subsp. ascendens strain SRCM101447.</title>
        <authorList>
            <person name="Cho S.H."/>
        </authorList>
    </citation>
    <scope>NUCLEOTIDE SEQUENCE [LARGE SCALE GENOMIC DNA]</scope>
    <source>
        <strain evidence="1 2">SRCM101447</strain>
    </source>
</reference>
<proteinExistence type="predicted"/>
<dbReference type="AlphaFoldDB" id="A0A1Y0V7W3"/>
<organism evidence="1 2">
    <name type="scientific">Acetobacter ascendens</name>
    <dbReference type="NCBI Taxonomy" id="481146"/>
    <lineage>
        <taxon>Bacteria</taxon>
        <taxon>Pseudomonadati</taxon>
        <taxon>Pseudomonadota</taxon>
        <taxon>Alphaproteobacteria</taxon>
        <taxon>Acetobacterales</taxon>
        <taxon>Acetobacteraceae</taxon>
        <taxon>Acetobacter</taxon>
    </lineage>
</organism>
<name>A0A1Y0V7W3_9PROT</name>
<gene>
    <name evidence="1" type="ORF">S101447_01815</name>
</gene>
<accession>A0A1Y0V7W3</accession>
<evidence type="ECO:0000313" key="2">
    <source>
        <dbReference type="Proteomes" id="UP000195633"/>
    </source>
</evidence>
<dbReference type="Proteomes" id="UP000195633">
    <property type="component" value="Chromosome"/>
</dbReference>
<dbReference type="EMBL" id="CP021524">
    <property type="protein sequence ID" value="ARW10877.1"/>
    <property type="molecule type" value="Genomic_DNA"/>
</dbReference>